<dbReference type="InterPro" id="IPR036770">
    <property type="entry name" value="Ankyrin_rpt-contain_sf"/>
</dbReference>
<evidence type="ECO:0000259" key="3">
    <source>
        <dbReference type="Pfam" id="PF06985"/>
    </source>
</evidence>
<dbReference type="SUPFAM" id="SSF52540">
    <property type="entry name" value="P-loop containing nucleoside triphosphate hydrolases"/>
    <property type="match status" value="1"/>
</dbReference>
<dbReference type="EMBL" id="MU004715">
    <property type="protein sequence ID" value="KAF2647051.1"/>
    <property type="molecule type" value="Genomic_DNA"/>
</dbReference>
<name>A0A6A6SJ95_9PLEO</name>
<dbReference type="SUPFAM" id="SSF48403">
    <property type="entry name" value="Ankyrin repeat"/>
    <property type="match status" value="1"/>
</dbReference>
<dbReference type="Pfam" id="PF13637">
    <property type="entry name" value="Ank_4"/>
    <property type="match status" value="2"/>
</dbReference>
<sequence>MRLLQLDDKGECSLVAFVGNKIPPYAILSHSWEADSNEVTFQDLMNGRGKDKPGYRKIRFCAEQAARDGLRFSWIDTCCIDKSSSAELQEAINSMFRWYQNAQRCYVYLSDVLRNSSDGDDLGLLRWKPAFRNSRWFTRGWTLQELIAPASVEFFSREEIYLGNKTSMEKTVQEITGIAIDALRGKPLSQFKTDERFMWAEKRETTREEDQAYCLLGIFDVQMPLLYGEGLKKAMRRLQKEIKESLVEESLLSEEQKQTLLDSLKFEQIGVRQMNIKNAHGKTCTWLLRKSEYLDWLDSTKRGEHHGFLWIKGKPGTGKSTLMKFALANARKTMHDKILISFFFNARGEDLEKSTTGTYRSLLLQLLKRLPFLRTVFDTLESPVPITGTDHQWSNETLKMLLEDAILSLGGYSVVCFIDALDECAEEQIRDMVSFFEHIDELAVSTGIHFQVCFSSRHYPHITIKNGLDLVLEGQEGHTQDITNYLESELKIGQSRIAQQVRSELQGKASGIFMWVVLVTGILNKEHDGGRIHALRRRIQEIPSDLHELFRNILTRDSQNRDELRLCIQWVLFAKQPLSPEQLYFAILSGVEPETVSIWDPGDIDRDVIEKFILNSSKGLTEITSTPQKVQFIHESVRDFLLKENGLSNIWPDLENCLEGQSHEHLKQCCINYLGVDIFATLKILKSPPRASTPQAANICKAVDTCLPFIEYATNNALYHANEAQAGGVPQKHFLESFPLPQWVQFDNLLQEHEVHRHSVDVSLLYLLGERNMPDLIKAYPYPTSCLEVEKEHYGCPVFAAMATGSKDAVKALLENLAAQPIENQHYEDNTIYKYYEECNQTEIGRDFTFSKGRTILSYSAEYGYKSIVSLILKGENMDIDSKDEMGQTPLSWAARKGHEAVVALLLDAGKVDVDSKDQNGQTPLWWAVRYRHKAVVALLLNTTKVDANLKDQYGQTPLSWAVQYRNEAVAKLLLDTGKVDVNSTDRNGQTPLSWAAWNGHEAVAKLLLDTGKVDVDSKDHEGQTPLLRAAQSGNVVVVEMLLATDKVDVNSTDQNGKAPLSWAAQQGHGTVVRLLLYIGKVNIDLKDRKGQTPLSWAAWNGHEAVAKLLLDTGKVDVNSTDQNGQTPLLWAAQKGHKKIVQLLLNTGKVNVNSTDQYGQTPLSRAAWGGYKAVVEMLLATGKVDVNSKDQDGQTPLSWAAQ</sequence>
<feature type="repeat" description="ANK" evidence="2">
    <location>
        <begin position="1022"/>
        <end position="1055"/>
    </location>
</feature>
<dbReference type="PANTHER" id="PTHR10622">
    <property type="entry name" value="HET DOMAIN-CONTAINING PROTEIN"/>
    <property type="match status" value="1"/>
</dbReference>
<dbReference type="Gene3D" id="1.25.40.20">
    <property type="entry name" value="Ankyrin repeat-containing domain"/>
    <property type="match status" value="2"/>
</dbReference>
<dbReference type="Pfam" id="PF24883">
    <property type="entry name" value="NPHP3_N"/>
    <property type="match status" value="1"/>
</dbReference>
<feature type="repeat" description="ANK" evidence="2">
    <location>
        <begin position="954"/>
        <end position="978"/>
    </location>
</feature>
<proteinExistence type="predicted"/>
<dbReference type="OrthoDB" id="194358at2759"/>
<feature type="repeat" description="ANK" evidence="2">
    <location>
        <begin position="1124"/>
        <end position="1148"/>
    </location>
</feature>
<dbReference type="PROSITE" id="PS50088">
    <property type="entry name" value="ANK_REPEAT"/>
    <property type="match status" value="7"/>
</dbReference>
<dbReference type="InterPro" id="IPR010730">
    <property type="entry name" value="HET"/>
</dbReference>
<accession>A0A6A6SJ95</accession>
<evidence type="ECO:0000256" key="1">
    <source>
        <dbReference type="ARBA" id="ARBA00022737"/>
    </source>
</evidence>
<dbReference type="Gene3D" id="3.40.50.300">
    <property type="entry name" value="P-loop containing nucleotide triphosphate hydrolases"/>
    <property type="match status" value="1"/>
</dbReference>
<dbReference type="InterPro" id="IPR056884">
    <property type="entry name" value="NPHP3-like_N"/>
</dbReference>
<keyword evidence="2" id="KW-0040">ANK repeat</keyword>
<dbReference type="PANTHER" id="PTHR10622:SF13">
    <property type="entry name" value="NACHT DOMAIN-CONTAINING PROTEIN"/>
    <property type="match status" value="1"/>
</dbReference>
<reference evidence="5" key="1">
    <citation type="journal article" date="2020" name="Stud. Mycol.">
        <title>101 Dothideomycetes genomes: a test case for predicting lifestyles and emergence of pathogens.</title>
        <authorList>
            <person name="Haridas S."/>
            <person name="Albert R."/>
            <person name="Binder M."/>
            <person name="Bloem J."/>
            <person name="Labutti K."/>
            <person name="Salamov A."/>
            <person name="Andreopoulos B."/>
            <person name="Baker S."/>
            <person name="Barry K."/>
            <person name="Bills G."/>
            <person name="Bluhm B."/>
            <person name="Cannon C."/>
            <person name="Castanera R."/>
            <person name="Culley D."/>
            <person name="Daum C."/>
            <person name="Ezra D."/>
            <person name="Gonzalez J."/>
            <person name="Henrissat B."/>
            <person name="Kuo A."/>
            <person name="Liang C."/>
            <person name="Lipzen A."/>
            <person name="Lutzoni F."/>
            <person name="Magnuson J."/>
            <person name="Mondo S."/>
            <person name="Nolan M."/>
            <person name="Ohm R."/>
            <person name="Pangilinan J."/>
            <person name="Park H.-J."/>
            <person name="Ramirez L."/>
            <person name="Alfaro M."/>
            <person name="Sun H."/>
            <person name="Tritt A."/>
            <person name="Yoshinaga Y."/>
            <person name="Zwiers L.-H."/>
            <person name="Turgeon B."/>
            <person name="Goodwin S."/>
            <person name="Spatafora J."/>
            <person name="Crous P."/>
            <person name="Grigoriev I."/>
        </authorList>
    </citation>
    <scope>NUCLEOTIDE SEQUENCE</scope>
    <source>
        <strain evidence="5">CBS 122681</strain>
    </source>
</reference>
<feature type="repeat" description="ANK" evidence="2">
    <location>
        <begin position="1056"/>
        <end position="1080"/>
    </location>
</feature>
<dbReference type="AlphaFoldDB" id="A0A6A6SJ95"/>
<dbReference type="Pfam" id="PF12796">
    <property type="entry name" value="Ank_2"/>
    <property type="match status" value="2"/>
</dbReference>
<feature type="repeat" description="ANK" evidence="2">
    <location>
        <begin position="886"/>
        <end position="910"/>
    </location>
</feature>
<feature type="domain" description="Heterokaryon incompatibility" evidence="3">
    <location>
        <begin position="25"/>
        <end position="113"/>
    </location>
</feature>
<dbReference type="PROSITE" id="PS50297">
    <property type="entry name" value="ANK_REP_REGION"/>
    <property type="match status" value="7"/>
</dbReference>
<evidence type="ECO:0000313" key="6">
    <source>
        <dbReference type="Proteomes" id="UP000799324"/>
    </source>
</evidence>
<gene>
    <name evidence="5" type="ORF">K491DRAFT_685832</name>
</gene>
<evidence type="ECO:0000256" key="2">
    <source>
        <dbReference type="PROSITE-ProRule" id="PRU00023"/>
    </source>
</evidence>
<dbReference type="SMART" id="SM00248">
    <property type="entry name" value="ANK"/>
    <property type="match status" value="10"/>
</dbReference>
<evidence type="ECO:0000313" key="5">
    <source>
        <dbReference type="EMBL" id="KAF2647051.1"/>
    </source>
</evidence>
<feature type="repeat" description="ANK" evidence="2">
    <location>
        <begin position="988"/>
        <end position="1012"/>
    </location>
</feature>
<keyword evidence="1" id="KW-0677">Repeat</keyword>
<dbReference type="InterPro" id="IPR027417">
    <property type="entry name" value="P-loop_NTPase"/>
</dbReference>
<dbReference type="InterPro" id="IPR002110">
    <property type="entry name" value="Ankyrin_rpt"/>
</dbReference>
<dbReference type="Proteomes" id="UP000799324">
    <property type="component" value="Unassembled WGS sequence"/>
</dbReference>
<evidence type="ECO:0000259" key="4">
    <source>
        <dbReference type="Pfam" id="PF24883"/>
    </source>
</evidence>
<dbReference type="Pfam" id="PF06985">
    <property type="entry name" value="HET"/>
    <property type="match status" value="1"/>
</dbReference>
<keyword evidence="6" id="KW-1185">Reference proteome</keyword>
<organism evidence="5 6">
    <name type="scientific">Lophiostoma macrostomum CBS 122681</name>
    <dbReference type="NCBI Taxonomy" id="1314788"/>
    <lineage>
        <taxon>Eukaryota</taxon>
        <taxon>Fungi</taxon>
        <taxon>Dikarya</taxon>
        <taxon>Ascomycota</taxon>
        <taxon>Pezizomycotina</taxon>
        <taxon>Dothideomycetes</taxon>
        <taxon>Pleosporomycetidae</taxon>
        <taxon>Pleosporales</taxon>
        <taxon>Lophiostomataceae</taxon>
        <taxon>Lophiostoma</taxon>
    </lineage>
</organism>
<protein>
    <submittedName>
        <fullName evidence="5">Ankyrin</fullName>
    </submittedName>
</protein>
<feature type="domain" description="Nephrocystin 3-like N-terminal" evidence="4">
    <location>
        <begin position="283"/>
        <end position="457"/>
    </location>
</feature>
<feature type="repeat" description="ANK" evidence="2">
    <location>
        <begin position="1090"/>
        <end position="1114"/>
    </location>
</feature>